<organism evidence="1 2">
    <name type="scientific">Oryza sativa subsp. japonica</name>
    <name type="common">Rice</name>
    <dbReference type="NCBI Taxonomy" id="39947"/>
    <lineage>
        <taxon>Eukaryota</taxon>
        <taxon>Viridiplantae</taxon>
        <taxon>Streptophyta</taxon>
        <taxon>Embryophyta</taxon>
        <taxon>Tracheophyta</taxon>
        <taxon>Spermatophyta</taxon>
        <taxon>Magnoliopsida</taxon>
        <taxon>Liliopsida</taxon>
        <taxon>Poales</taxon>
        <taxon>Poaceae</taxon>
        <taxon>BOP clade</taxon>
        <taxon>Oryzoideae</taxon>
        <taxon>Oryzeae</taxon>
        <taxon>Oryzinae</taxon>
        <taxon>Oryza</taxon>
        <taxon>Oryza sativa</taxon>
    </lineage>
</organism>
<dbReference type="AlphaFoldDB" id="Q655X5"/>
<gene>
    <name evidence="1" type="primary">P0473H04.27</name>
</gene>
<reference evidence="2" key="1">
    <citation type="journal article" date="2005" name="Nature">
        <title>The map-based sequence of the rice genome.</title>
        <authorList>
            <consortium name="International rice genome sequencing project (IRGSP)"/>
            <person name="Matsumoto T."/>
            <person name="Wu J."/>
            <person name="Kanamori H."/>
            <person name="Katayose Y."/>
            <person name="Fujisawa M."/>
            <person name="Namiki N."/>
            <person name="Mizuno H."/>
            <person name="Yamamoto K."/>
            <person name="Antonio B.A."/>
            <person name="Baba T."/>
            <person name="Sakata K."/>
            <person name="Nagamura Y."/>
            <person name="Aoki H."/>
            <person name="Arikawa K."/>
            <person name="Arita K."/>
            <person name="Bito T."/>
            <person name="Chiden Y."/>
            <person name="Fujitsuka N."/>
            <person name="Fukunaka R."/>
            <person name="Hamada M."/>
            <person name="Harada C."/>
            <person name="Hayashi A."/>
            <person name="Hijishita S."/>
            <person name="Honda M."/>
            <person name="Hosokawa S."/>
            <person name="Ichikawa Y."/>
            <person name="Idonuma A."/>
            <person name="Iijima M."/>
            <person name="Ikeda M."/>
            <person name="Ikeno M."/>
            <person name="Ito K."/>
            <person name="Ito S."/>
            <person name="Ito T."/>
            <person name="Ito Y."/>
            <person name="Ito Y."/>
            <person name="Iwabuchi A."/>
            <person name="Kamiya K."/>
            <person name="Karasawa W."/>
            <person name="Kurita K."/>
            <person name="Katagiri S."/>
            <person name="Kikuta A."/>
            <person name="Kobayashi H."/>
            <person name="Kobayashi N."/>
            <person name="Machita K."/>
            <person name="Maehara T."/>
            <person name="Masukawa M."/>
            <person name="Mizubayashi T."/>
            <person name="Mukai Y."/>
            <person name="Nagasaki H."/>
            <person name="Nagata Y."/>
            <person name="Naito S."/>
            <person name="Nakashima M."/>
            <person name="Nakama Y."/>
            <person name="Nakamichi Y."/>
            <person name="Nakamura M."/>
            <person name="Meguro A."/>
            <person name="Negishi M."/>
            <person name="Ohta I."/>
            <person name="Ohta T."/>
            <person name="Okamoto M."/>
            <person name="Ono N."/>
            <person name="Saji S."/>
            <person name="Sakaguchi M."/>
            <person name="Sakai K."/>
            <person name="Shibata M."/>
            <person name="Shimokawa T."/>
            <person name="Song J."/>
            <person name="Takazaki Y."/>
            <person name="Terasawa K."/>
            <person name="Tsugane M."/>
            <person name="Tsuji K."/>
            <person name="Ueda S."/>
            <person name="Waki K."/>
            <person name="Yamagata H."/>
            <person name="Yamamoto M."/>
            <person name="Yamamoto S."/>
            <person name="Yamane H."/>
            <person name="Yoshiki S."/>
            <person name="Yoshihara R."/>
            <person name="Yukawa K."/>
            <person name="Zhong H."/>
            <person name="Yano M."/>
            <person name="Yuan Q."/>
            <person name="Ouyang S."/>
            <person name="Liu J."/>
            <person name="Jones K.M."/>
            <person name="Gansberger K."/>
            <person name="Moffat K."/>
            <person name="Hill J."/>
            <person name="Bera J."/>
            <person name="Fadrosh D."/>
            <person name="Jin S."/>
            <person name="Johri S."/>
            <person name="Kim M."/>
            <person name="Overton L."/>
            <person name="Reardon M."/>
            <person name="Tsitrin T."/>
            <person name="Vuong H."/>
            <person name="Weaver B."/>
            <person name="Ciecko A."/>
            <person name="Tallon L."/>
            <person name="Jackson J."/>
            <person name="Pai G."/>
            <person name="Aken S.V."/>
            <person name="Utterback T."/>
            <person name="Reidmuller S."/>
            <person name="Feldblyum T."/>
            <person name="Hsiao J."/>
            <person name="Zismann V."/>
            <person name="Iobst S."/>
            <person name="de Vazeille A.R."/>
            <person name="Buell C.R."/>
            <person name="Ying K."/>
            <person name="Li Y."/>
            <person name="Lu T."/>
            <person name="Huang Y."/>
            <person name="Zhao Q."/>
            <person name="Feng Q."/>
            <person name="Zhang L."/>
            <person name="Zhu J."/>
            <person name="Weng Q."/>
            <person name="Mu J."/>
            <person name="Lu Y."/>
            <person name="Fan D."/>
            <person name="Liu Y."/>
            <person name="Guan J."/>
            <person name="Zhang Y."/>
            <person name="Yu S."/>
            <person name="Liu X."/>
            <person name="Zhang Y."/>
            <person name="Hong G."/>
            <person name="Han B."/>
            <person name="Choisne N."/>
            <person name="Demange N."/>
            <person name="Orjeda G."/>
            <person name="Samain S."/>
            <person name="Cattolico L."/>
            <person name="Pelletier E."/>
            <person name="Couloux A."/>
            <person name="Segurens B."/>
            <person name="Wincker P."/>
            <person name="D'Hont A."/>
            <person name="Scarpelli C."/>
            <person name="Weissenbach J."/>
            <person name="Salanoubat M."/>
            <person name="Quetier F."/>
            <person name="Yu Y."/>
            <person name="Kim H.R."/>
            <person name="Rambo T."/>
            <person name="Currie J."/>
            <person name="Collura K."/>
            <person name="Luo M."/>
            <person name="Yang T."/>
            <person name="Ammiraju J.S.S."/>
            <person name="Engler F."/>
            <person name="Soderlund C."/>
            <person name="Wing R.A."/>
            <person name="Palmer L.E."/>
            <person name="de la Bastide M."/>
            <person name="Spiegel L."/>
            <person name="Nascimento L."/>
            <person name="Zutavern T."/>
            <person name="O'Shaughnessy A."/>
            <person name="Dike S."/>
            <person name="Dedhia N."/>
            <person name="Preston R."/>
            <person name="Balija V."/>
            <person name="McCombie W.R."/>
            <person name="Chow T."/>
            <person name="Chen H."/>
            <person name="Chung M."/>
            <person name="Chen C."/>
            <person name="Shaw J."/>
            <person name="Wu H."/>
            <person name="Hsiao K."/>
            <person name="Chao Y."/>
            <person name="Chu M."/>
            <person name="Cheng C."/>
            <person name="Hour A."/>
            <person name="Lee P."/>
            <person name="Lin S."/>
            <person name="Lin Y."/>
            <person name="Liou J."/>
            <person name="Liu S."/>
            <person name="Hsing Y."/>
            <person name="Raghuvanshi S."/>
            <person name="Mohanty A."/>
            <person name="Bharti A.K."/>
            <person name="Gaur A."/>
            <person name="Gupta V."/>
            <person name="Kumar D."/>
            <person name="Ravi V."/>
            <person name="Vij S."/>
            <person name="Kapur A."/>
            <person name="Khurana P."/>
            <person name="Khurana P."/>
            <person name="Khurana J.P."/>
            <person name="Tyagi A.K."/>
            <person name="Gaikwad K."/>
            <person name="Singh A."/>
            <person name="Dalal V."/>
            <person name="Srivastava S."/>
            <person name="Dixit A."/>
            <person name="Pal A.K."/>
            <person name="Ghazi I.A."/>
            <person name="Yadav M."/>
            <person name="Pandit A."/>
            <person name="Bhargava A."/>
            <person name="Sureshbabu K."/>
            <person name="Batra K."/>
            <person name="Sharma T.R."/>
            <person name="Mohapatra T."/>
            <person name="Singh N.K."/>
            <person name="Messing J."/>
            <person name="Nelson A.B."/>
            <person name="Fuks G."/>
            <person name="Kavchok S."/>
            <person name="Keizer G."/>
            <person name="Linton E."/>
            <person name="Llaca V."/>
            <person name="Song R."/>
            <person name="Tanyolac B."/>
            <person name="Young S."/>
            <person name="Ho-Il K."/>
            <person name="Hahn J.H."/>
            <person name="Sangsakoo G."/>
            <person name="Vanavichit A."/>
            <person name="de Mattos Luiz.A.T."/>
            <person name="Zimmer P.D."/>
            <person name="Malone G."/>
            <person name="Dellagostin O."/>
            <person name="de Oliveira A.C."/>
            <person name="Bevan M."/>
            <person name="Bancroft I."/>
            <person name="Minx P."/>
            <person name="Cordum H."/>
            <person name="Wilson R."/>
            <person name="Cheng Z."/>
            <person name="Jin W."/>
            <person name="Jiang J."/>
            <person name="Leong S.A."/>
            <person name="Iwama H."/>
            <person name="Gojobori T."/>
            <person name="Itoh T."/>
            <person name="Niimura Y."/>
            <person name="Fujii Y."/>
            <person name="Habara T."/>
            <person name="Sakai H."/>
            <person name="Sato Y."/>
            <person name="Wilson G."/>
            <person name="Kumar K."/>
            <person name="McCouch S."/>
            <person name="Juretic N."/>
            <person name="Hoen D."/>
            <person name="Wright S."/>
            <person name="Bruskiewich R."/>
            <person name="Bureau T."/>
            <person name="Miyao A."/>
            <person name="Hirochika H."/>
            <person name="Nishikawa T."/>
            <person name="Kadowaki K."/>
            <person name="Sugiura M."/>
            <person name="Burr B."/>
            <person name="Sasaki T."/>
        </authorList>
    </citation>
    <scope>NUCLEOTIDE SEQUENCE [LARGE SCALE GENOMIC DNA]</scope>
    <source>
        <strain evidence="2">cv. Nipponbare</strain>
    </source>
</reference>
<protein>
    <submittedName>
        <fullName evidence="1">Uncharacterized protein</fullName>
    </submittedName>
</protein>
<sequence length="54" mass="5518">MAVFSVGCEICEEHTTPTEENAMQAPASHGGICSLVKGNSAPAATGMATTLYTM</sequence>
<evidence type="ECO:0000313" key="2">
    <source>
        <dbReference type="Proteomes" id="UP000000763"/>
    </source>
</evidence>
<dbReference type="EMBL" id="AP003628">
    <property type="protein sequence ID" value="BAD45392.1"/>
    <property type="molecule type" value="Genomic_DNA"/>
</dbReference>
<proteinExistence type="predicted"/>
<evidence type="ECO:0000313" key="1">
    <source>
        <dbReference type="EMBL" id="BAD45392.1"/>
    </source>
</evidence>
<reference evidence="2" key="2">
    <citation type="journal article" date="2008" name="Nucleic Acids Res.">
        <title>The rice annotation project database (RAP-DB): 2008 update.</title>
        <authorList>
            <consortium name="The rice annotation project (RAP)"/>
        </authorList>
    </citation>
    <scope>GENOME REANNOTATION</scope>
    <source>
        <strain evidence="2">cv. Nipponbare</strain>
    </source>
</reference>
<name>Q655X5_ORYSJ</name>
<dbReference type="Proteomes" id="UP000000763">
    <property type="component" value="Chromosome 6"/>
</dbReference>
<accession>Q655X5</accession>